<keyword evidence="5 12" id="KW-0732">Signal</keyword>
<dbReference type="SUPFAM" id="SSF56935">
    <property type="entry name" value="Porins"/>
    <property type="match status" value="1"/>
</dbReference>
<keyword evidence="2 10" id="KW-0813">Transport</keyword>
<evidence type="ECO:0000313" key="15">
    <source>
        <dbReference type="EMBL" id="AVO47523.1"/>
    </source>
</evidence>
<dbReference type="InterPro" id="IPR039426">
    <property type="entry name" value="TonB-dep_rcpt-like"/>
</dbReference>
<keyword evidence="6 11" id="KW-0798">TonB box</keyword>
<dbReference type="Pfam" id="PF00593">
    <property type="entry name" value="TonB_dep_Rec_b-barrel"/>
    <property type="match status" value="1"/>
</dbReference>
<dbReference type="AlphaFoldDB" id="A0A2S0NHV8"/>
<feature type="chain" id="PRO_5015404251" evidence="12">
    <location>
        <begin position="28"/>
        <end position="721"/>
    </location>
</feature>
<accession>A0A2S0NHV8</accession>
<keyword evidence="16" id="KW-1185">Reference proteome</keyword>
<dbReference type="PROSITE" id="PS52016">
    <property type="entry name" value="TONB_DEPENDENT_REC_3"/>
    <property type="match status" value="1"/>
</dbReference>
<dbReference type="OrthoDB" id="9760333at2"/>
<dbReference type="GO" id="GO:0009279">
    <property type="term" value="C:cell outer membrane"/>
    <property type="evidence" value="ECO:0007669"/>
    <property type="project" value="UniProtKB-SubCell"/>
</dbReference>
<keyword evidence="8 15" id="KW-0675">Receptor</keyword>
<dbReference type="InterPro" id="IPR012910">
    <property type="entry name" value="Plug_dom"/>
</dbReference>
<evidence type="ECO:0000256" key="4">
    <source>
        <dbReference type="ARBA" id="ARBA00022692"/>
    </source>
</evidence>
<dbReference type="Gene3D" id="2.170.130.10">
    <property type="entry name" value="TonB-dependent receptor, plug domain"/>
    <property type="match status" value="1"/>
</dbReference>
<evidence type="ECO:0000256" key="8">
    <source>
        <dbReference type="ARBA" id="ARBA00023170"/>
    </source>
</evidence>
<dbReference type="InterPro" id="IPR037066">
    <property type="entry name" value="Plug_dom_sf"/>
</dbReference>
<evidence type="ECO:0000256" key="3">
    <source>
        <dbReference type="ARBA" id="ARBA00022452"/>
    </source>
</evidence>
<evidence type="ECO:0000256" key="9">
    <source>
        <dbReference type="ARBA" id="ARBA00023237"/>
    </source>
</evidence>
<dbReference type="GO" id="GO:0044718">
    <property type="term" value="P:siderophore transmembrane transport"/>
    <property type="evidence" value="ECO:0007669"/>
    <property type="project" value="TreeGrafter"/>
</dbReference>
<organism evidence="15 16">
    <name type="scientific">Phreatobacter cathodiphilus</name>
    <dbReference type="NCBI Taxonomy" id="1868589"/>
    <lineage>
        <taxon>Bacteria</taxon>
        <taxon>Pseudomonadati</taxon>
        <taxon>Pseudomonadota</taxon>
        <taxon>Alphaproteobacteria</taxon>
        <taxon>Hyphomicrobiales</taxon>
        <taxon>Phreatobacteraceae</taxon>
        <taxon>Phreatobacter</taxon>
    </lineage>
</organism>
<proteinExistence type="inferred from homology"/>
<dbReference type="Proteomes" id="UP000237889">
    <property type="component" value="Chromosome"/>
</dbReference>
<dbReference type="Gene3D" id="2.40.170.20">
    <property type="entry name" value="TonB-dependent receptor, beta-barrel domain"/>
    <property type="match status" value="1"/>
</dbReference>
<keyword evidence="9 10" id="KW-0998">Cell outer membrane</keyword>
<evidence type="ECO:0000259" key="13">
    <source>
        <dbReference type="Pfam" id="PF00593"/>
    </source>
</evidence>
<reference evidence="15 16" key="1">
    <citation type="submission" date="2018-03" db="EMBL/GenBank/DDBJ databases">
        <title>Genome sequencing of Phreatobacter sp.</title>
        <authorList>
            <person name="Kim S.-J."/>
            <person name="Heo J."/>
            <person name="Kwon S.-W."/>
        </authorList>
    </citation>
    <scope>NUCLEOTIDE SEQUENCE [LARGE SCALE GENOMIC DNA]</scope>
    <source>
        <strain evidence="15 16">S-12</strain>
    </source>
</reference>
<feature type="domain" description="TonB-dependent receptor plug" evidence="14">
    <location>
        <begin position="50"/>
        <end position="156"/>
    </location>
</feature>
<feature type="domain" description="TonB-dependent receptor-like beta-barrel" evidence="13">
    <location>
        <begin position="211"/>
        <end position="672"/>
    </location>
</feature>
<feature type="signal peptide" evidence="12">
    <location>
        <begin position="1"/>
        <end position="27"/>
    </location>
</feature>
<keyword evidence="3 10" id="KW-1134">Transmembrane beta strand</keyword>
<name>A0A2S0NHV8_9HYPH</name>
<keyword evidence="4 10" id="KW-0812">Transmembrane</keyword>
<evidence type="ECO:0000256" key="2">
    <source>
        <dbReference type="ARBA" id="ARBA00022448"/>
    </source>
</evidence>
<evidence type="ECO:0000256" key="11">
    <source>
        <dbReference type="RuleBase" id="RU003357"/>
    </source>
</evidence>
<evidence type="ECO:0000256" key="10">
    <source>
        <dbReference type="PROSITE-ProRule" id="PRU01360"/>
    </source>
</evidence>
<evidence type="ECO:0000256" key="5">
    <source>
        <dbReference type="ARBA" id="ARBA00022729"/>
    </source>
</evidence>
<protein>
    <submittedName>
        <fullName evidence="15">TonB-dependent receptor</fullName>
    </submittedName>
</protein>
<evidence type="ECO:0000313" key="16">
    <source>
        <dbReference type="Proteomes" id="UP000237889"/>
    </source>
</evidence>
<dbReference type="InterPro" id="IPR036942">
    <property type="entry name" value="Beta-barrel_TonB_sf"/>
</dbReference>
<dbReference type="PANTHER" id="PTHR30069:SF29">
    <property type="entry name" value="HEMOGLOBIN AND HEMOGLOBIN-HAPTOGLOBIN-BINDING PROTEIN 1-RELATED"/>
    <property type="match status" value="1"/>
</dbReference>
<gene>
    <name evidence="15" type="ORF">C6569_04290</name>
</gene>
<evidence type="ECO:0000256" key="6">
    <source>
        <dbReference type="ARBA" id="ARBA00023077"/>
    </source>
</evidence>
<evidence type="ECO:0000259" key="14">
    <source>
        <dbReference type="Pfam" id="PF07715"/>
    </source>
</evidence>
<evidence type="ECO:0000256" key="12">
    <source>
        <dbReference type="SAM" id="SignalP"/>
    </source>
</evidence>
<dbReference type="PANTHER" id="PTHR30069">
    <property type="entry name" value="TONB-DEPENDENT OUTER MEMBRANE RECEPTOR"/>
    <property type="match status" value="1"/>
</dbReference>
<keyword evidence="7 10" id="KW-0472">Membrane</keyword>
<sequence length="721" mass="78225">MIAYPAGARRAAPLVAALALMPSIATGQEAPATVLDDIVVTSTGRPEPRSQITGTVQVIEGERLARSQAQSVTELLAENAVGFFSEWTPGQTSINIRGGASDGQGKDFRSQVLVLINGRRAGTANISKLSPADVARIEIVRGPASVIYGSGAMGGVINIILRNGRNTEGSAVEIQGGSWGLLQGRGHTAGRFGESDYYLGLAGGRRDSYSSGSGGGLMANTQWQRLGATGAFGHQIDDLNRVDVTIRSDGIYDAGFRGSSWSTFNRDQRTNASFDVVYSGRTATDFARWTSHSYLVEDQDIFRWASRSGGTRLDINRRHLSIMGTKFEPIVHLFPGNELLLGLNLERSWLRSARYREAINPPYTMAQVAPQDANQTDSLMAFYAENSQRLFDDRVVLRAGVRHTRGSTSFDATPNLANQQTGSRPYSATTYTVGGTYRATQNLSFRTGLATGFRAPTATELAGDYTVLAGGQIFGNPNLRPETSRQYEVGATFSWNGLNIDAALFQNTISHRIISQRRTGPLNISDYVNNAGDIVIRGVEVQASLDVLRAVAARPNGWHWSLFANGGYNFDMRDFGAASTANSRQVQRVYKYQASIGTRFGQRAGVAIPWTFSVTGIMRGPIWYDTEESLTVPAGEPSSSYIHQKPAFWVWNARLEGELRKGLTAYVAMNNIFNVNQHALFIALHQQPFIGNTSAANTNGIGNFGNSMPGREIVVGLKAAF</sequence>
<dbReference type="InterPro" id="IPR000531">
    <property type="entry name" value="Beta-barrel_TonB"/>
</dbReference>
<evidence type="ECO:0000256" key="7">
    <source>
        <dbReference type="ARBA" id="ARBA00023136"/>
    </source>
</evidence>
<dbReference type="GO" id="GO:0015344">
    <property type="term" value="F:siderophore uptake transmembrane transporter activity"/>
    <property type="evidence" value="ECO:0007669"/>
    <property type="project" value="TreeGrafter"/>
</dbReference>
<dbReference type="CDD" id="cd01347">
    <property type="entry name" value="ligand_gated_channel"/>
    <property type="match status" value="1"/>
</dbReference>
<comment type="subcellular location">
    <subcellularLocation>
        <location evidence="1 10">Cell outer membrane</location>
        <topology evidence="1 10">Multi-pass membrane protein</topology>
    </subcellularLocation>
</comment>
<dbReference type="EMBL" id="CP027668">
    <property type="protein sequence ID" value="AVO47523.1"/>
    <property type="molecule type" value="Genomic_DNA"/>
</dbReference>
<evidence type="ECO:0000256" key="1">
    <source>
        <dbReference type="ARBA" id="ARBA00004571"/>
    </source>
</evidence>
<dbReference type="Pfam" id="PF07715">
    <property type="entry name" value="Plug"/>
    <property type="match status" value="1"/>
</dbReference>
<comment type="similarity">
    <text evidence="10 11">Belongs to the TonB-dependent receptor family.</text>
</comment>
<dbReference type="KEGG" id="phr:C6569_04290"/>